<dbReference type="Proteomes" id="UP001501581">
    <property type="component" value="Unassembled WGS sequence"/>
</dbReference>
<dbReference type="InterPro" id="IPR014917">
    <property type="entry name" value="DUF1800"/>
</dbReference>
<dbReference type="RefSeq" id="WP_343995413.1">
    <property type="nucleotide sequence ID" value="NZ_BAAALG010000011.1"/>
</dbReference>
<comment type="caution">
    <text evidence="1">The sequence shown here is derived from an EMBL/GenBank/DDBJ whole genome shotgun (WGS) entry which is preliminary data.</text>
</comment>
<sequence>MPIAALPSRRERHVANRFSYGWTPQLSRQIKARGGSAKWFARQLQVGRLDDSFQAASFRWWPTLRMTPEQMWRAQQRGDIGMWEVMEDYRRWCLVRRVQAVPQVLEVMTELWENHLHVPAIGEAEAPYRVSYGRGIRQRALGRYADLLNYAITHPAMGAYLNNLNSTASSPSEDLGRELLELHTVGRGVFTETDVKNSARILTGYTGDLWDTWKVGYKPGNHYRGKVKVLGFTHKNTAGDGRPVVRAYLNYLARHPATARRVARLLAVRFVSDRPPAALITKLAKVYRKHDTAIKPVLKALFESKAFAAAVDSKVRTPEEDVVATYRVLGYRIHATTGSDSAAEAIVWQAGDLGLAPFTWPRPDGRPDRGDAWTSTSRMLASFDLHYTMSGGWWPSKGFSRTTGTAWLPASKVRFDVLVDHLSRTLTGRRAPSWLVTACAQAVKCQPGETITADHPVIRWYLPRLLTTVLDQPAHMTR</sequence>
<evidence type="ECO:0008006" key="3">
    <source>
        <dbReference type="Google" id="ProtNLM"/>
    </source>
</evidence>
<accession>A0ABP4EI52</accession>
<proteinExistence type="predicted"/>
<keyword evidence="2" id="KW-1185">Reference proteome</keyword>
<gene>
    <name evidence="1" type="ORF">GCM10009668_27890</name>
</gene>
<evidence type="ECO:0000313" key="1">
    <source>
        <dbReference type="EMBL" id="GAA1106562.1"/>
    </source>
</evidence>
<protein>
    <recommendedName>
        <fullName evidence="3">DUF1800 domain-containing protein</fullName>
    </recommendedName>
</protein>
<dbReference type="EMBL" id="BAAALG010000011">
    <property type="protein sequence ID" value="GAA1106562.1"/>
    <property type="molecule type" value="Genomic_DNA"/>
</dbReference>
<name>A0ABP4EI52_9ACTN</name>
<evidence type="ECO:0000313" key="2">
    <source>
        <dbReference type="Proteomes" id="UP001501581"/>
    </source>
</evidence>
<dbReference type="Pfam" id="PF08811">
    <property type="entry name" value="DUF1800"/>
    <property type="match status" value="1"/>
</dbReference>
<organism evidence="1 2">
    <name type="scientific">Nocardioides dubius</name>
    <dbReference type="NCBI Taxonomy" id="317019"/>
    <lineage>
        <taxon>Bacteria</taxon>
        <taxon>Bacillati</taxon>
        <taxon>Actinomycetota</taxon>
        <taxon>Actinomycetes</taxon>
        <taxon>Propionibacteriales</taxon>
        <taxon>Nocardioidaceae</taxon>
        <taxon>Nocardioides</taxon>
    </lineage>
</organism>
<reference evidence="2" key="1">
    <citation type="journal article" date="2019" name="Int. J. Syst. Evol. Microbiol.">
        <title>The Global Catalogue of Microorganisms (GCM) 10K type strain sequencing project: providing services to taxonomists for standard genome sequencing and annotation.</title>
        <authorList>
            <consortium name="The Broad Institute Genomics Platform"/>
            <consortium name="The Broad Institute Genome Sequencing Center for Infectious Disease"/>
            <person name="Wu L."/>
            <person name="Ma J."/>
        </authorList>
    </citation>
    <scope>NUCLEOTIDE SEQUENCE [LARGE SCALE GENOMIC DNA]</scope>
    <source>
        <strain evidence="2">JCM 13008</strain>
    </source>
</reference>